<keyword evidence="2" id="KW-0645">Protease</keyword>
<protein>
    <submittedName>
        <fullName evidence="2">Putative serine protease PepA</fullName>
    </submittedName>
</protein>
<sequence>MLTNNHVISGATDISAFDVGNAKPTRRRVGYDRTQDIACCSCGVRAFAHRRDRWRGRSRAIVALGNTGGRAERRARARAGGRPQPDVQASDALTGAEETLNGLIQVDAAIRPGDSGGRSSTTKDRLSASTRPLPTTSNCPRAAGLCHSDRPGDGGRHQIRSGGGSPTCTSDRPPSSAWRRRQQRQRRQGAASGGDCARRVDRDLQWRRGHRGRRHRDQFGYRLV</sequence>
<evidence type="ECO:0000313" key="3">
    <source>
        <dbReference type="Proteomes" id="UP000189229"/>
    </source>
</evidence>
<dbReference type="Gene3D" id="2.40.10.120">
    <property type="match status" value="1"/>
</dbReference>
<feature type="compositionally biased region" description="Basic and acidic residues" evidence="1">
    <location>
        <begin position="147"/>
        <end position="156"/>
    </location>
</feature>
<name>A0A1V3W9I3_MYCKA</name>
<evidence type="ECO:0000313" key="2">
    <source>
        <dbReference type="EMBL" id="OOK63637.1"/>
    </source>
</evidence>
<dbReference type="SUPFAM" id="SSF50494">
    <property type="entry name" value="Trypsin-like serine proteases"/>
    <property type="match status" value="1"/>
</dbReference>
<keyword evidence="2" id="KW-0378">Hydrolase</keyword>
<feature type="compositionally biased region" description="Basic residues" evidence="1">
    <location>
        <begin position="178"/>
        <end position="187"/>
    </location>
</feature>
<dbReference type="AlphaFoldDB" id="A0A1V3W9I3"/>
<dbReference type="GO" id="GO:0006508">
    <property type="term" value="P:proteolysis"/>
    <property type="evidence" value="ECO:0007669"/>
    <property type="project" value="UniProtKB-KW"/>
</dbReference>
<gene>
    <name evidence="2" type="ORF">BZL30_9413</name>
</gene>
<accession>A0A1V3W9I3</accession>
<reference evidence="2 3" key="1">
    <citation type="submission" date="2017-02" db="EMBL/GenBank/DDBJ databases">
        <title>Complete genome sequences of Mycobacterium kansasii strains isolated from rhesus macaques.</title>
        <authorList>
            <person name="Panda A."/>
            <person name="Nagaraj S."/>
            <person name="Zhao X."/>
            <person name="Tettelin H."/>
            <person name="Detolla L.J."/>
        </authorList>
    </citation>
    <scope>NUCLEOTIDE SEQUENCE [LARGE SCALE GENOMIC DNA]</scope>
    <source>
        <strain evidence="2 3">11-3813</strain>
    </source>
</reference>
<feature type="compositionally biased region" description="Polar residues" evidence="1">
    <location>
        <begin position="127"/>
        <end position="139"/>
    </location>
</feature>
<dbReference type="Proteomes" id="UP000189229">
    <property type="component" value="Unassembled WGS sequence"/>
</dbReference>
<proteinExistence type="predicted"/>
<comment type="caution">
    <text evidence="2">The sequence shown here is derived from an EMBL/GenBank/DDBJ whole genome shotgun (WGS) entry which is preliminary data.</text>
</comment>
<dbReference type="GO" id="GO:0008233">
    <property type="term" value="F:peptidase activity"/>
    <property type="evidence" value="ECO:0007669"/>
    <property type="project" value="UniProtKB-KW"/>
</dbReference>
<feature type="region of interest" description="Disordered" evidence="1">
    <location>
        <begin position="108"/>
        <end position="196"/>
    </location>
</feature>
<dbReference type="InterPro" id="IPR009003">
    <property type="entry name" value="Peptidase_S1_PA"/>
</dbReference>
<evidence type="ECO:0000256" key="1">
    <source>
        <dbReference type="SAM" id="MobiDB-lite"/>
    </source>
</evidence>
<organism evidence="2 3">
    <name type="scientific">Mycobacterium kansasii</name>
    <dbReference type="NCBI Taxonomy" id="1768"/>
    <lineage>
        <taxon>Bacteria</taxon>
        <taxon>Bacillati</taxon>
        <taxon>Actinomycetota</taxon>
        <taxon>Actinomycetes</taxon>
        <taxon>Mycobacteriales</taxon>
        <taxon>Mycobacteriaceae</taxon>
        <taxon>Mycobacterium</taxon>
    </lineage>
</organism>
<dbReference type="EMBL" id="MVBM01000017">
    <property type="protein sequence ID" value="OOK63637.1"/>
    <property type="molecule type" value="Genomic_DNA"/>
</dbReference>